<dbReference type="EMBL" id="CAFW01000041">
    <property type="protein sequence ID" value="CCE54756.1"/>
    <property type="molecule type" value="Genomic_DNA"/>
</dbReference>
<sequence length="38" mass="4282">MVNSITRELISFAFIISARQEDLSGHMHRHQVGAVCRA</sequence>
<reference evidence="1 2" key="1">
    <citation type="journal article" date="2012" name="J. Bacteriol.">
        <title>Genome Sequence of Corynebacterium casei UCMA 3821, Isolated from a Smear-Ripened Cheese.</title>
        <authorList>
            <person name="Monnet C."/>
            <person name="Loux V."/>
            <person name="Bento P."/>
            <person name="Gibrat J.F."/>
            <person name="Straub C."/>
            <person name="Bonnarme P."/>
            <person name="Landaud S."/>
            <person name="Irlinger F."/>
        </authorList>
    </citation>
    <scope>NUCLEOTIDE SEQUENCE [LARGE SCALE GENOMIC DNA]</scope>
    <source>
        <strain evidence="1 2">UCMA 3821</strain>
    </source>
</reference>
<proteinExistence type="predicted"/>
<protein>
    <submittedName>
        <fullName evidence="1">Uncharacterized protein</fullName>
    </submittedName>
</protein>
<accession>G7HX41</accession>
<dbReference type="AlphaFoldDB" id="G7HX41"/>
<evidence type="ECO:0000313" key="2">
    <source>
        <dbReference type="Proteomes" id="UP000004840"/>
    </source>
</evidence>
<evidence type="ECO:0000313" key="1">
    <source>
        <dbReference type="EMBL" id="CCE54756.1"/>
    </source>
</evidence>
<comment type="caution">
    <text evidence="1">The sequence shown here is derived from an EMBL/GenBank/DDBJ whole genome shotgun (WGS) entry which is preliminary data.</text>
</comment>
<dbReference type="Proteomes" id="UP000004840">
    <property type="component" value="Unassembled WGS sequence"/>
</dbReference>
<name>G7HX41_9CORY</name>
<gene>
    <name evidence="1" type="ORF">CCAS_05960</name>
</gene>
<organism evidence="1 2">
    <name type="scientific">Corynebacterium casei UCMA 3821</name>
    <dbReference type="NCBI Taxonomy" id="1110505"/>
    <lineage>
        <taxon>Bacteria</taxon>
        <taxon>Bacillati</taxon>
        <taxon>Actinomycetota</taxon>
        <taxon>Actinomycetes</taxon>
        <taxon>Mycobacteriales</taxon>
        <taxon>Corynebacteriaceae</taxon>
        <taxon>Corynebacterium</taxon>
    </lineage>
</organism>